<evidence type="ECO:0000256" key="1">
    <source>
        <dbReference type="SAM" id="Phobius"/>
    </source>
</evidence>
<gene>
    <name evidence="2" type="ORF">TSAR_005889</name>
</gene>
<keyword evidence="1" id="KW-1133">Transmembrane helix</keyword>
<keyword evidence="1" id="KW-0812">Transmembrane</keyword>
<dbReference type="Proteomes" id="UP000215335">
    <property type="component" value="Unassembled WGS sequence"/>
</dbReference>
<accession>A0A232ELG4</accession>
<sequence>MANTRYGLFNFPPVVGILFFFIPAPKMHIPLQAPGRECGTFGAGAEKNRYT</sequence>
<keyword evidence="3" id="KW-1185">Reference proteome</keyword>
<name>A0A232ELG4_9HYME</name>
<reference evidence="2 3" key="1">
    <citation type="journal article" date="2017" name="Curr. Biol.">
        <title>The Evolution of Venom by Co-option of Single-Copy Genes.</title>
        <authorList>
            <person name="Martinson E.O."/>
            <person name="Mrinalini"/>
            <person name="Kelkar Y.D."/>
            <person name="Chang C.H."/>
            <person name="Werren J.H."/>
        </authorList>
    </citation>
    <scope>NUCLEOTIDE SEQUENCE [LARGE SCALE GENOMIC DNA]</scope>
    <source>
        <strain evidence="2 3">Alberta</strain>
        <tissue evidence="2">Whole body</tissue>
    </source>
</reference>
<proteinExistence type="predicted"/>
<keyword evidence="1" id="KW-0472">Membrane</keyword>
<evidence type="ECO:0000313" key="3">
    <source>
        <dbReference type="Proteomes" id="UP000215335"/>
    </source>
</evidence>
<evidence type="ECO:0000313" key="2">
    <source>
        <dbReference type="EMBL" id="OXU19203.1"/>
    </source>
</evidence>
<dbReference type="EMBL" id="NNAY01003556">
    <property type="protein sequence ID" value="OXU19203.1"/>
    <property type="molecule type" value="Genomic_DNA"/>
</dbReference>
<organism evidence="2 3">
    <name type="scientific">Trichomalopsis sarcophagae</name>
    <dbReference type="NCBI Taxonomy" id="543379"/>
    <lineage>
        <taxon>Eukaryota</taxon>
        <taxon>Metazoa</taxon>
        <taxon>Ecdysozoa</taxon>
        <taxon>Arthropoda</taxon>
        <taxon>Hexapoda</taxon>
        <taxon>Insecta</taxon>
        <taxon>Pterygota</taxon>
        <taxon>Neoptera</taxon>
        <taxon>Endopterygota</taxon>
        <taxon>Hymenoptera</taxon>
        <taxon>Apocrita</taxon>
        <taxon>Proctotrupomorpha</taxon>
        <taxon>Chalcidoidea</taxon>
        <taxon>Pteromalidae</taxon>
        <taxon>Pteromalinae</taxon>
        <taxon>Trichomalopsis</taxon>
    </lineage>
</organism>
<feature type="transmembrane region" description="Helical" evidence="1">
    <location>
        <begin position="6"/>
        <end position="24"/>
    </location>
</feature>
<protein>
    <submittedName>
        <fullName evidence="2">Uncharacterized protein</fullName>
    </submittedName>
</protein>
<comment type="caution">
    <text evidence="2">The sequence shown here is derived from an EMBL/GenBank/DDBJ whole genome shotgun (WGS) entry which is preliminary data.</text>
</comment>
<dbReference type="AlphaFoldDB" id="A0A232ELG4"/>